<dbReference type="PRINTS" id="PR00463">
    <property type="entry name" value="EP450I"/>
</dbReference>
<dbReference type="Proteomes" id="UP000639338">
    <property type="component" value="Unassembled WGS sequence"/>
</dbReference>
<gene>
    <name evidence="17" type="ORF">HCN44_000150</name>
</gene>
<evidence type="ECO:0000256" key="15">
    <source>
        <dbReference type="RuleBase" id="RU000461"/>
    </source>
</evidence>
<keyword evidence="18" id="KW-1185">Reference proteome</keyword>
<dbReference type="PANTHER" id="PTHR24300:SF376">
    <property type="entry name" value="CYTOCHROME P450 15A1"/>
    <property type="match status" value="1"/>
</dbReference>
<evidence type="ECO:0000256" key="14">
    <source>
        <dbReference type="PIRSR" id="PIRSR602401-1"/>
    </source>
</evidence>
<comment type="subcellular location">
    <subcellularLocation>
        <location evidence="4">Endoplasmic reticulum membrane</location>
        <topology evidence="4">Peripheral membrane protein</topology>
    </subcellularLocation>
    <subcellularLocation>
        <location evidence="3">Microsome membrane</location>
        <topology evidence="3">Peripheral membrane protein</topology>
    </subcellularLocation>
</comment>
<evidence type="ECO:0000256" key="1">
    <source>
        <dbReference type="ARBA" id="ARBA00001971"/>
    </source>
</evidence>
<dbReference type="PANTHER" id="PTHR24300">
    <property type="entry name" value="CYTOCHROME P450 508A4-RELATED"/>
    <property type="match status" value="1"/>
</dbReference>
<dbReference type="GO" id="GO:0008395">
    <property type="term" value="F:steroid hydroxylase activity"/>
    <property type="evidence" value="ECO:0007669"/>
    <property type="project" value="TreeGrafter"/>
</dbReference>
<evidence type="ECO:0000313" key="17">
    <source>
        <dbReference type="EMBL" id="KAF7990345.1"/>
    </source>
</evidence>
<dbReference type="InterPro" id="IPR002401">
    <property type="entry name" value="Cyt_P450_E_grp-I"/>
</dbReference>
<dbReference type="GO" id="GO:0006082">
    <property type="term" value="P:organic acid metabolic process"/>
    <property type="evidence" value="ECO:0007669"/>
    <property type="project" value="TreeGrafter"/>
</dbReference>
<dbReference type="GO" id="GO:0005789">
    <property type="term" value="C:endoplasmic reticulum membrane"/>
    <property type="evidence" value="ECO:0007669"/>
    <property type="project" value="UniProtKB-SubCell"/>
</dbReference>
<evidence type="ECO:0000256" key="12">
    <source>
        <dbReference type="ARBA" id="ARBA00023033"/>
    </source>
</evidence>
<evidence type="ECO:0000256" key="13">
    <source>
        <dbReference type="ARBA" id="ARBA00023136"/>
    </source>
</evidence>
<keyword evidence="6 14" id="KW-0349">Heme</keyword>
<protein>
    <recommendedName>
        <fullName evidence="19">Cytochrome P450</fullName>
    </recommendedName>
</protein>
<dbReference type="AlphaFoldDB" id="A0A834XNG9"/>
<name>A0A834XNG9_APHGI</name>
<dbReference type="GO" id="GO:0020037">
    <property type="term" value="F:heme binding"/>
    <property type="evidence" value="ECO:0007669"/>
    <property type="project" value="InterPro"/>
</dbReference>
<keyword evidence="7 14" id="KW-0479">Metal-binding</keyword>
<evidence type="ECO:0000256" key="16">
    <source>
        <dbReference type="SAM" id="SignalP"/>
    </source>
</evidence>
<reference evidence="17 18" key="1">
    <citation type="submission" date="2020-08" db="EMBL/GenBank/DDBJ databases">
        <title>Aphidius gifuensis genome sequencing and assembly.</title>
        <authorList>
            <person name="Du Z."/>
        </authorList>
    </citation>
    <scope>NUCLEOTIDE SEQUENCE [LARGE SCALE GENOMIC DNA]</scope>
    <source>
        <strain evidence="17">YNYX2018</strain>
        <tissue evidence="17">Adults</tissue>
    </source>
</reference>
<feature type="signal peptide" evidence="16">
    <location>
        <begin position="1"/>
        <end position="20"/>
    </location>
</feature>
<dbReference type="GO" id="GO:0006805">
    <property type="term" value="P:xenobiotic metabolic process"/>
    <property type="evidence" value="ECO:0007669"/>
    <property type="project" value="TreeGrafter"/>
</dbReference>
<dbReference type="InterPro" id="IPR017972">
    <property type="entry name" value="Cyt_P450_CS"/>
</dbReference>
<dbReference type="InterPro" id="IPR050182">
    <property type="entry name" value="Cytochrome_P450_fam2"/>
</dbReference>
<proteinExistence type="inferred from homology"/>
<dbReference type="FunFam" id="1.10.630.10:FF:000238">
    <property type="entry name" value="Cytochrome P450 2A6"/>
    <property type="match status" value="1"/>
</dbReference>
<evidence type="ECO:0000256" key="8">
    <source>
        <dbReference type="ARBA" id="ARBA00022824"/>
    </source>
</evidence>
<comment type="function">
    <text evidence="2">May be involved in the metabolism of insect hormones and in the breakdown of synthetic insecticides.</text>
</comment>
<keyword evidence="10 15" id="KW-0560">Oxidoreductase</keyword>
<dbReference type="PRINTS" id="PR00385">
    <property type="entry name" value="P450"/>
</dbReference>
<dbReference type="PROSITE" id="PS00086">
    <property type="entry name" value="CYTOCHROME_P450"/>
    <property type="match status" value="1"/>
</dbReference>
<accession>A0A834XNG9</accession>
<evidence type="ECO:0000256" key="4">
    <source>
        <dbReference type="ARBA" id="ARBA00004406"/>
    </source>
</evidence>
<evidence type="ECO:0000256" key="5">
    <source>
        <dbReference type="ARBA" id="ARBA00010617"/>
    </source>
</evidence>
<evidence type="ECO:0008006" key="19">
    <source>
        <dbReference type="Google" id="ProtNLM"/>
    </source>
</evidence>
<dbReference type="EMBL" id="JACMRX010000004">
    <property type="protein sequence ID" value="KAF7990345.1"/>
    <property type="molecule type" value="Genomic_DNA"/>
</dbReference>
<evidence type="ECO:0000256" key="2">
    <source>
        <dbReference type="ARBA" id="ARBA00003690"/>
    </source>
</evidence>
<dbReference type="Gene3D" id="1.10.630.10">
    <property type="entry name" value="Cytochrome P450"/>
    <property type="match status" value="1"/>
</dbReference>
<keyword evidence="8" id="KW-0256">Endoplasmic reticulum</keyword>
<comment type="caution">
    <text evidence="17">The sequence shown here is derived from an EMBL/GenBank/DDBJ whole genome shotgun (WGS) entry which is preliminary data.</text>
</comment>
<dbReference type="SUPFAM" id="SSF48264">
    <property type="entry name" value="Cytochrome P450"/>
    <property type="match status" value="1"/>
</dbReference>
<dbReference type="GO" id="GO:0016712">
    <property type="term" value="F:oxidoreductase activity, acting on paired donors, with incorporation or reduction of molecular oxygen, reduced flavin or flavoprotein as one donor, and incorporation of one atom of oxygen"/>
    <property type="evidence" value="ECO:0007669"/>
    <property type="project" value="TreeGrafter"/>
</dbReference>
<evidence type="ECO:0000256" key="9">
    <source>
        <dbReference type="ARBA" id="ARBA00022848"/>
    </source>
</evidence>
<feature type="chain" id="PRO_5032970338" description="Cytochrome P450" evidence="16">
    <location>
        <begin position="21"/>
        <end position="499"/>
    </location>
</feature>
<evidence type="ECO:0000256" key="11">
    <source>
        <dbReference type="ARBA" id="ARBA00023004"/>
    </source>
</evidence>
<keyword evidence="11 14" id="KW-0408">Iron</keyword>
<keyword evidence="16" id="KW-0732">Signal</keyword>
<keyword evidence="9" id="KW-0492">Microsome</keyword>
<dbReference type="InterPro" id="IPR036396">
    <property type="entry name" value="Cyt_P450_sf"/>
</dbReference>
<feature type="binding site" description="axial binding residue" evidence="14">
    <location>
        <position position="445"/>
    </location>
    <ligand>
        <name>heme</name>
        <dbReference type="ChEBI" id="CHEBI:30413"/>
    </ligand>
    <ligandPart>
        <name>Fe</name>
        <dbReference type="ChEBI" id="CHEBI:18248"/>
    </ligandPart>
</feature>
<evidence type="ECO:0000313" key="18">
    <source>
        <dbReference type="Proteomes" id="UP000639338"/>
    </source>
</evidence>
<dbReference type="InterPro" id="IPR001128">
    <property type="entry name" value="Cyt_P450"/>
</dbReference>
<keyword evidence="13" id="KW-0472">Membrane</keyword>
<organism evidence="17 18">
    <name type="scientific">Aphidius gifuensis</name>
    <name type="common">Parasitoid wasp</name>
    <dbReference type="NCBI Taxonomy" id="684658"/>
    <lineage>
        <taxon>Eukaryota</taxon>
        <taxon>Metazoa</taxon>
        <taxon>Ecdysozoa</taxon>
        <taxon>Arthropoda</taxon>
        <taxon>Hexapoda</taxon>
        <taxon>Insecta</taxon>
        <taxon>Pterygota</taxon>
        <taxon>Neoptera</taxon>
        <taxon>Endopterygota</taxon>
        <taxon>Hymenoptera</taxon>
        <taxon>Apocrita</taxon>
        <taxon>Ichneumonoidea</taxon>
        <taxon>Braconidae</taxon>
        <taxon>Aphidiinae</taxon>
        <taxon>Aphidius</taxon>
    </lineage>
</organism>
<keyword evidence="12 15" id="KW-0503">Monooxygenase</keyword>
<dbReference type="Pfam" id="PF00067">
    <property type="entry name" value="p450"/>
    <property type="match status" value="1"/>
</dbReference>
<dbReference type="GO" id="GO:0005506">
    <property type="term" value="F:iron ion binding"/>
    <property type="evidence" value="ECO:0007669"/>
    <property type="project" value="InterPro"/>
</dbReference>
<evidence type="ECO:0000256" key="7">
    <source>
        <dbReference type="ARBA" id="ARBA00022723"/>
    </source>
</evidence>
<dbReference type="OrthoDB" id="1055148at2759"/>
<evidence type="ECO:0000256" key="10">
    <source>
        <dbReference type="ARBA" id="ARBA00023002"/>
    </source>
</evidence>
<sequence length="499" mass="56344">MWFSLLVTCIFICFIKLILSWRRPSSFPNGPKGLPIVGNLFDLKNLVDKFGSHGAAWCQLANEYGPVVGLRLGFGNPLIIISGYDAVMEMLNRREFDGRPNGFIFSHRTHGKKRGVLFTDGKTWTDQRRFSIKCLKDLGWGRQTMEELILEDAGGLIKNIETLSKKGVIKNLNNLTNSAVINSLWSLIGGTRYDVAKGDAKIMKTLQILNDSIRESNVSGGLLNHFPFLRFIAPRLSGYRTITDRYRLMWSFFSAEVSSHKASKKPGIMRDLIDTYLEEIKEHEEDPTSSFNEMELIALLKDLFSAGVDTTTNSIGFTLDYLTVNPHVQAKVHEELDRVIGRDNLPSITTRNSLPYLNATLAEVLRLSNIGPTTIPHRCTIDNTKFMNFNIKKNYTLLANIMSVHLDKEHWGDPEVFRPERFINEDGVFVVDPWLMPFGAGRRKCLGEALAKNGHFLFVSSLLQKFEFQLPPGHSLPSMTGMDGFTLSPPIFDILVLPR</sequence>
<evidence type="ECO:0000256" key="6">
    <source>
        <dbReference type="ARBA" id="ARBA00022617"/>
    </source>
</evidence>
<comment type="similarity">
    <text evidence="5 15">Belongs to the cytochrome P450 family.</text>
</comment>
<comment type="cofactor">
    <cofactor evidence="1 14">
        <name>heme</name>
        <dbReference type="ChEBI" id="CHEBI:30413"/>
    </cofactor>
</comment>
<evidence type="ECO:0000256" key="3">
    <source>
        <dbReference type="ARBA" id="ARBA00004174"/>
    </source>
</evidence>